<evidence type="ECO:0000313" key="2">
    <source>
        <dbReference type="Proteomes" id="UP001062846"/>
    </source>
</evidence>
<proteinExistence type="predicted"/>
<keyword evidence="2" id="KW-1185">Reference proteome</keyword>
<name>A0ACC0P4B5_RHOML</name>
<reference evidence="1" key="1">
    <citation type="submission" date="2022-02" db="EMBL/GenBank/DDBJ databases">
        <title>Plant Genome Project.</title>
        <authorList>
            <person name="Zhang R.-G."/>
        </authorList>
    </citation>
    <scope>NUCLEOTIDE SEQUENCE</scope>
    <source>
        <strain evidence="1">AT1</strain>
    </source>
</reference>
<gene>
    <name evidence="1" type="ORF">RHMOL_Rhmol04G0225200</name>
</gene>
<organism evidence="1 2">
    <name type="scientific">Rhododendron molle</name>
    <name type="common">Chinese azalea</name>
    <name type="synonym">Azalea mollis</name>
    <dbReference type="NCBI Taxonomy" id="49168"/>
    <lineage>
        <taxon>Eukaryota</taxon>
        <taxon>Viridiplantae</taxon>
        <taxon>Streptophyta</taxon>
        <taxon>Embryophyta</taxon>
        <taxon>Tracheophyta</taxon>
        <taxon>Spermatophyta</taxon>
        <taxon>Magnoliopsida</taxon>
        <taxon>eudicotyledons</taxon>
        <taxon>Gunneridae</taxon>
        <taxon>Pentapetalae</taxon>
        <taxon>asterids</taxon>
        <taxon>Ericales</taxon>
        <taxon>Ericaceae</taxon>
        <taxon>Ericoideae</taxon>
        <taxon>Rhodoreae</taxon>
        <taxon>Rhododendron</taxon>
    </lineage>
</organism>
<accession>A0ACC0P4B5</accession>
<dbReference type="EMBL" id="CM046391">
    <property type="protein sequence ID" value="KAI8560054.1"/>
    <property type="molecule type" value="Genomic_DNA"/>
</dbReference>
<comment type="caution">
    <text evidence="1">The sequence shown here is derived from an EMBL/GenBank/DDBJ whole genome shotgun (WGS) entry which is preliminary data.</text>
</comment>
<sequence>MGFGSNGECKKEDDEEWLGWEGEELGLQDLGNAQNANDDDDDDDDDEEEEIEREGGQCVTDSGNGRDNHTDSDSDFICSGLKDSSSSDGDDIEYVQNEGVDGNKGGCLPVRNFQEDLGKGVVITEVEESDNSDENVSVVISSDDDNLKKKKGKKKMMKCPEFNAERDTENPKLVEGMLFPNVKVFRAFLKEFHLRNGCQYKYHKNESRRVTVKCKDEEGEPPCQWRLHASRVGDTTTYQIIRLRGEHTCPRVYHNQWASAEWLAKKYLNEINDDPDWKAVVEFELKDSWTWFLELLTDVIGKPEDKGWIFISDRQKGLTESMDLLFPGVEHSPRAKTNRMVNNLSESFNNAIKNVRDEPILTMMEGLRRYVMQRHVCAAMTKDRRKPKDFIFPYCLTETFRNSYAYLINPIPDKSMWVHIEYDDIMPPPYRRKSGRPKKARRKGAEESLAV</sequence>
<protein>
    <submittedName>
        <fullName evidence="1">Uncharacterized protein</fullName>
    </submittedName>
</protein>
<dbReference type="Proteomes" id="UP001062846">
    <property type="component" value="Chromosome 4"/>
</dbReference>
<evidence type="ECO:0000313" key="1">
    <source>
        <dbReference type="EMBL" id="KAI8560054.1"/>
    </source>
</evidence>